<organism evidence="3 4">
    <name type="scientific">Anaeromyces robustus</name>
    <dbReference type="NCBI Taxonomy" id="1754192"/>
    <lineage>
        <taxon>Eukaryota</taxon>
        <taxon>Fungi</taxon>
        <taxon>Fungi incertae sedis</taxon>
        <taxon>Chytridiomycota</taxon>
        <taxon>Chytridiomycota incertae sedis</taxon>
        <taxon>Neocallimastigomycetes</taxon>
        <taxon>Neocallimastigales</taxon>
        <taxon>Neocallimastigaceae</taxon>
        <taxon>Anaeromyces</taxon>
    </lineage>
</organism>
<keyword evidence="4" id="KW-1185">Reference proteome</keyword>
<comment type="caution">
    <text evidence="3">The sequence shown here is derived from an EMBL/GenBank/DDBJ whole genome shotgun (WGS) entry which is preliminary data.</text>
</comment>
<dbReference type="STRING" id="1754192.A0A1Y1X9B3"/>
<keyword evidence="1" id="KW-0175">Coiled coil</keyword>
<sequence length="323" mass="38615">MNEFKPQPPLNSKNKTNVDDDIFENNVKKETGPSKCYYDAEDLLKMNIDLKKKINILTKDRNKLITEIRSSEENRARWEQKCHDIIRTTANTLSLNLKKIIHQNKKEISALEDEINTLKSDIRYTRLNEMEILRLNRILQMVNTDSDSIIDLLNDKKKYEQTIEELNEKIETYEKNNKIMEENLKDLSNYKDDNEILIEKFYIMREKLENLNKDYNIAMSIIQNQKKKIMENEKEIIQKNKKIDDQKNENQLLISKNEKEEEENKNLKKKILKKINFSYSKMKKLDEIKAELNDQLIVIENDKKEREESVKCNEKILLLNEII</sequence>
<feature type="coiled-coil region" evidence="1">
    <location>
        <begin position="54"/>
        <end position="121"/>
    </location>
</feature>
<gene>
    <name evidence="3" type="ORF">BCR32DRAFT_244556</name>
</gene>
<evidence type="ECO:0000256" key="1">
    <source>
        <dbReference type="SAM" id="Coils"/>
    </source>
</evidence>
<dbReference type="Proteomes" id="UP000193944">
    <property type="component" value="Unassembled WGS sequence"/>
</dbReference>
<name>A0A1Y1X9B3_9FUNG</name>
<reference evidence="3 4" key="2">
    <citation type="submission" date="2016-08" db="EMBL/GenBank/DDBJ databases">
        <title>Pervasive Adenine N6-methylation of Active Genes in Fungi.</title>
        <authorList>
            <consortium name="DOE Joint Genome Institute"/>
            <person name="Mondo S.J."/>
            <person name="Dannebaum R.O."/>
            <person name="Kuo R.C."/>
            <person name="Labutti K."/>
            <person name="Haridas S."/>
            <person name="Kuo A."/>
            <person name="Salamov A."/>
            <person name="Ahrendt S.R."/>
            <person name="Lipzen A."/>
            <person name="Sullivan W."/>
            <person name="Andreopoulos W.B."/>
            <person name="Clum A."/>
            <person name="Lindquist E."/>
            <person name="Daum C."/>
            <person name="Ramamoorthy G.K."/>
            <person name="Gryganskyi A."/>
            <person name="Culley D."/>
            <person name="Magnuson J.K."/>
            <person name="James T.Y."/>
            <person name="O'Malley M.A."/>
            <person name="Stajich J.E."/>
            <person name="Spatafora J.W."/>
            <person name="Visel A."/>
            <person name="Grigoriev I.V."/>
        </authorList>
    </citation>
    <scope>NUCLEOTIDE SEQUENCE [LARGE SCALE GENOMIC DNA]</scope>
    <source>
        <strain evidence="3 4">S4</strain>
    </source>
</reference>
<accession>A0A1Y1X9B3</accession>
<evidence type="ECO:0000256" key="2">
    <source>
        <dbReference type="SAM" id="MobiDB-lite"/>
    </source>
</evidence>
<evidence type="ECO:0000313" key="3">
    <source>
        <dbReference type="EMBL" id="ORX81934.1"/>
    </source>
</evidence>
<feature type="coiled-coil region" evidence="1">
    <location>
        <begin position="149"/>
        <end position="309"/>
    </location>
</feature>
<dbReference type="OrthoDB" id="2156563at2759"/>
<proteinExistence type="predicted"/>
<feature type="region of interest" description="Disordered" evidence="2">
    <location>
        <begin position="1"/>
        <end position="22"/>
    </location>
</feature>
<dbReference type="EMBL" id="MCFG01000107">
    <property type="protein sequence ID" value="ORX81934.1"/>
    <property type="molecule type" value="Genomic_DNA"/>
</dbReference>
<evidence type="ECO:0000313" key="4">
    <source>
        <dbReference type="Proteomes" id="UP000193944"/>
    </source>
</evidence>
<protein>
    <submittedName>
        <fullName evidence="3">Uncharacterized protein</fullName>
    </submittedName>
</protein>
<reference evidence="3 4" key="1">
    <citation type="submission" date="2016-08" db="EMBL/GenBank/DDBJ databases">
        <title>A Parts List for Fungal Cellulosomes Revealed by Comparative Genomics.</title>
        <authorList>
            <consortium name="DOE Joint Genome Institute"/>
            <person name="Haitjema C.H."/>
            <person name="Gilmore S.P."/>
            <person name="Henske J.K."/>
            <person name="Solomon K.V."/>
            <person name="De Groot R."/>
            <person name="Kuo A."/>
            <person name="Mondo S.J."/>
            <person name="Salamov A.A."/>
            <person name="Labutti K."/>
            <person name="Zhao Z."/>
            <person name="Chiniquy J."/>
            <person name="Barry K."/>
            <person name="Brewer H.M."/>
            <person name="Purvine S.O."/>
            <person name="Wright A.T."/>
            <person name="Boxma B."/>
            <person name="Van Alen T."/>
            <person name="Hackstein J.H."/>
            <person name="Baker S.E."/>
            <person name="Grigoriev I.V."/>
            <person name="O'Malley M.A."/>
        </authorList>
    </citation>
    <scope>NUCLEOTIDE SEQUENCE [LARGE SCALE GENOMIC DNA]</scope>
    <source>
        <strain evidence="3 4">S4</strain>
    </source>
</reference>
<dbReference type="AlphaFoldDB" id="A0A1Y1X9B3"/>